<dbReference type="AlphaFoldDB" id="A0A2K1ICX0"/>
<evidence type="ECO:0000313" key="2">
    <source>
        <dbReference type="EMBL" id="PNR27117.1"/>
    </source>
</evidence>
<keyword evidence="1" id="KW-1133">Transmembrane helix</keyword>
<keyword evidence="4" id="KW-1185">Reference proteome</keyword>
<evidence type="ECO:0000313" key="4">
    <source>
        <dbReference type="Proteomes" id="UP000006727"/>
    </source>
</evidence>
<organism evidence="2">
    <name type="scientific">Physcomitrium patens</name>
    <name type="common">Spreading-leaved earth moss</name>
    <name type="synonym">Physcomitrella patens</name>
    <dbReference type="NCBI Taxonomy" id="3218"/>
    <lineage>
        <taxon>Eukaryota</taxon>
        <taxon>Viridiplantae</taxon>
        <taxon>Streptophyta</taxon>
        <taxon>Embryophyta</taxon>
        <taxon>Bryophyta</taxon>
        <taxon>Bryophytina</taxon>
        <taxon>Bryopsida</taxon>
        <taxon>Funariidae</taxon>
        <taxon>Funariales</taxon>
        <taxon>Funariaceae</taxon>
        <taxon>Physcomitrium</taxon>
    </lineage>
</organism>
<dbReference type="Gramene" id="Pp3c26_13300V3.1">
    <property type="protein sequence ID" value="PAC:32917247.CDS.1"/>
    <property type="gene ID" value="Pp3c26_13300"/>
</dbReference>
<evidence type="ECO:0000313" key="3">
    <source>
        <dbReference type="EnsemblPlants" id="PAC:32917247.CDS.1"/>
    </source>
</evidence>
<dbReference type="EnsemblPlants" id="Pp3c26_13300V3.1">
    <property type="protein sequence ID" value="PAC:32917247.CDS.1"/>
    <property type="gene ID" value="Pp3c26_13300"/>
</dbReference>
<dbReference type="EnsemblPlants" id="Pp3c26_13300V3.2">
    <property type="protein sequence ID" value="PAC:32917248.CDS.1"/>
    <property type="gene ID" value="Pp3c26_13300"/>
</dbReference>
<keyword evidence="1" id="KW-0812">Transmembrane</keyword>
<accession>A0A2K1ICX0</accession>
<protein>
    <submittedName>
        <fullName evidence="2 3">Uncharacterized protein</fullName>
    </submittedName>
</protein>
<dbReference type="Proteomes" id="UP000006727">
    <property type="component" value="Chromosome 26"/>
</dbReference>
<reference evidence="2 4" key="1">
    <citation type="journal article" date="2008" name="Science">
        <title>The Physcomitrella genome reveals evolutionary insights into the conquest of land by plants.</title>
        <authorList>
            <person name="Rensing S."/>
            <person name="Lang D."/>
            <person name="Zimmer A."/>
            <person name="Terry A."/>
            <person name="Salamov A."/>
            <person name="Shapiro H."/>
            <person name="Nishiyama T."/>
            <person name="Perroud P.-F."/>
            <person name="Lindquist E."/>
            <person name="Kamisugi Y."/>
            <person name="Tanahashi T."/>
            <person name="Sakakibara K."/>
            <person name="Fujita T."/>
            <person name="Oishi K."/>
            <person name="Shin-I T."/>
            <person name="Kuroki Y."/>
            <person name="Toyoda A."/>
            <person name="Suzuki Y."/>
            <person name="Hashimoto A."/>
            <person name="Yamaguchi K."/>
            <person name="Sugano A."/>
            <person name="Kohara Y."/>
            <person name="Fujiyama A."/>
            <person name="Anterola A."/>
            <person name="Aoki S."/>
            <person name="Ashton N."/>
            <person name="Barbazuk W.B."/>
            <person name="Barker E."/>
            <person name="Bennetzen J."/>
            <person name="Bezanilla M."/>
            <person name="Blankenship R."/>
            <person name="Cho S.H."/>
            <person name="Dutcher S."/>
            <person name="Estelle M."/>
            <person name="Fawcett J.A."/>
            <person name="Gundlach H."/>
            <person name="Hanada K."/>
            <person name="Heyl A."/>
            <person name="Hicks K.A."/>
            <person name="Hugh J."/>
            <person name="Lohr M."/>
            <person name="Mayer K."/>
            <person name="Melkozernov A."/>
            <person name="Murata T."/>
            <person name="Nelson D."/>
            <person name="Pils B."/>
            <person name="Prigge M."/>
            <person name="Reiss B."/>
            <person name="Renner T."/>
            <person name="Rombauts S."/>
            <person name="Rushton P."/>
            <person name="Sanderfoot A."/>
            <person name="Schween G."/>
            <person name="Shiu S.-H."/>
            <person name="Stueber K."/>
            <person name="Theodoulou F.L."/>
            <person name="Tu H."/>
            <person name="Van de Peer Y."/>
            <person name="Verrier P.J."/>
            <person name="Waters E."/>
            <person name="Wood A."/>
            <person name="Yang L."/>
            <person name="Cove D."/>
            <person name="Cuming A."/>
            <person name="Hasebe M."/>
            <person name="Lucas S."/>
            <person name="Mishler D.B."/>
            <person name="Reski R."/>
            <person name="Grigoriev I."/>
            <person name="Quatrano R.S."/>
            <person name="Boore J.L."/>
        </authorList>
    </citation>
    <scope>NUCLEOTIDE SEQUENCE [LARGE SCALE GENOMIC DNA]</scope>
    <source>
        <strain evidence="3 4">cv. Gransden 2004</strain>
    </source>
</reference>
<evidence type="ECO:0000256" key="1">
    <source>
        <dbReference type="SAM" id="Phobius"/>
    </source>
</evidence>
<name>A0A2K1ICX0_PHYPA</name>
<reference evidence="2 4" key="2">
    <citation type="journal article" date="2018" name="Plant J.">
        <title>The Physcomitrella patens chromosome-scale assembly reveals moss genome structure and evolution.</title>
        <authorList>
            <person name="Lang D."/>
            <person name="Ullrich K.K."/>
            <person name="Murat F."/>
            <person name="Fuchs J."/>
            <person name="Jenkins J."/>
            <person name="Haas F.B."/>
            <person name="Piednoel M."/>
            <person name="Gundlach H."/>
            <person name="Van Bel M."/>
            <person name="Meyberg R."/>
            <person name="Vives C."/>
            <person name="Morata J."/>
            <person name="Symeonidi A."/>
            <person name="Hiss M."/>
            <person name="Muchero W."/>
            <person name="Kamisugi Y."/>
            <person name="Saleh O."/>
            <person name="Blanc G."/>
            <person name="Decker E.L."/>
            <person name="van Gessel N."/>
            <person name="Grimwood J."/>
            <person name="Hayes R.D."/>
            <person name="Graham S.W."/>
            <person name="Gunter L.E."/>
            <person name="McDaniel S.F."/>
            <person name="Hoernstein S.N.W."/>
            <person name="Larsson A."/>
            <person name="Li F.W."/>
            <person name="Perroud P.F."/>
            <person name="Phillips J."/>
            <person name="Ranjan P."/>
            <person name="Rokshar D.S."/>
            <person name="Rothfels C.J."/>
            <person name="Schneider L."/>
            <person name="Shu S."/>
            <person name="Stevenson D.W."/>
            <person name="Thummler F."/>
            <person name="Tillich M."/>
            <person name="Villarreal Aguilar J.C."/>
            <person name="Widiez T."/>
            <person name="Wong G.K."/>
            <person name="Wymore A."/>
            <person name="Zhang Y."/>
            <person name="Zimmer A.D."/>
            <person name="Quatrano R.S."/>
            <person name="Mayer K.F.X."/>
            <person name="Goodstein D."/>
            <person name="Casacuberta J.M."/>
            <person name="Vandepoele K."/>
            <person name="Reski R."/>
            <person name="Cuming A.C."/>
            <person name="Tuskan G.A."/>
            <person name="Maumus F."/>
            <person name="Salse J."/>
            <person name="Schmutz J."/>
            <person name="Rensing S.A."/>
        </authorList>
    </citation>
    <scope>NUCLEOTIDE SEQUENCE [LARGE SCALE GENOMIC DNA]</scope>
    <source>
        <strain evidence="3 4">cv. Gransden 2004</strain>
    </source>
</reference>
<dbReference type="PaxDb" id="3218-PP1S6_396V6.1"/>
<dbReference type="EMBL" id="ABEU02000026">
    <property type="protein sequence ID" value="PNR27117.1"/>
    <property type="molecule type" value="Genomic_DNA"/>
</dbReference>
<feature type="transmembrane region" description="Helical" evidence="1">
    <location>
        <begin position="24"/>
        <end position="47"/>
    </location>
</feature>
<reference evidence="3" key="3">
    <citation type="submission" date="2020-12" db="UniProtKB">
        <authorList>
            <consortium name="EnsemblPlants"/>
        </authorList>
    </citation>
    <scope>IDENTIFICATION</scope>
</reference>
<gene>
    <name evidence="2" type="ORF">PHYPA_030598</name>
</gene>
<dbReference type="InParanoid" id="A0A2K1ICX0"/>
<sequence length="69" mass="8397">MHIFLKCLQHIEMLSNKVIKDCEYFGKSIIMVFLVGVEPFILLYLYYFMQINNQKIELEIFILIIYLFK</sequence>
<dbReference type="Gramene" id="Pp3c26_13300V3.2">
    <property type="protein sequence ID" value="PAC:32917248.CDS.1"/>
    <property type="gene ID" value="Pp3c26_13300"/>
</dbReference>
<keyword evidence="1" id="KW-0472">Membrane</keyword>
<proteinExistence type="predicted"/>